<evidence type="ECO:0000313" key="3">
    <source>
        <dbReference type="Proteomes" id="UP000183417"/>
    </source>
</evidence>
<proteinExistence type="predicted"/>
<dbReference type="AlphaFoldDB" id="A0A1H3Q9W8"/>
<gene>
    <name evidence="2" type="ORF">SAMN05421547_11245</name>
</gene>
<organism evidence="2 3">
    <name type="scientific">Delftia lacustris</name>
    <dbReference type="NCBI Taxonomy" id="558537"/>
    <lineage>
        <taxon>Bacteria</taxon>
        <taxon>Pseudomonadati</taxon>
        <taxon>Pseudomonadota</taxon>
        <taxon>Betaproteobacteria</taxon>
        <taxon>Burkholderiales</taxon>
        <taxon>Comamonadaceae</taxon>
        <taxon>Delftia</taxon>
    </lineage>
</organism>
<keyword evidence="1" id="KW-0472">Membrane</keyword>
<sequence length="58" mass="6674">MLIFRWLATVLLLASAVSFAFYLGTGQPRYKRWGFIILKWTVIAGVTFFAVLFFGRIV</sequence>
<dbReference type="EMBL" id="FNPE01000012">
    <property type="protein sequence ID" value="SDZ10157.1"/>
    <property type="molecule type" value="Genomic_DNA"/>
</dbReference>
<keyword evidence="1" id="KW-0812">Transmembrane</keyword>
<dbReference type="Proteomes" id="UP000183417">
    <property type="component" value="Unassembled WGS sequence"/>
</dbReference>
<evidence type="ECO:0000313" key="2">
    <source>
        <dbReference type="EMBL" id="SDZ10157.1"/>
    </source>
</evidence>
<reference evidence="2 3" key="1">
    <citation type="submission" date="2016-10" db="EMBL/GenBank/DDBJ databases">
        <authorList>
            <person name="de Groot N.N."/>
        </authorList>
    </citation>
    <scope>NUCLEOTIDE SEQUENCE [LARGE SCALE GENOMIC DNA]</scope>
    <source>
        <strain evidence="2 3">LMG 24775</strain>
    </source>
</reference>
<dbReference type="GeneID" id="94694748"/>
<feature type="transmembrane region" description="Helical" evidence="1">
    <location>
        <begin position="36"/>
        <end position="57"/>
    </location>
</feature>
<evidence type="ECO:0000256" key="1">
    <source>
        <dbReference type="SAM" id="Phobius"/>
    </source>
</evidence>
<accession>A0A1H3Q9W8</accession>
<dbReference type="RefSeq" id="WP_016448025.1">
    <property type="nucleotide sequence ID" value="NZ_AP025556.1"/>
</dbReference>
<protein>
    <submittedName>
        <fullName evidence="2">Uncharacterized protein</fullName>
    </submittedName>
</protein>
<keyword evidence="1" id="KW-1133">Transmembrane helix</keyword>
<name>A0A1H3Q9W8_9BURK</name>
<feature type="transmembrane region" description="Helical" evidence="1">
    <location>
        <begin position="6"/>
        <end position="24"/>
    </location>
</feature>